<evidence type="ECO:0000259" key="1">
    <source>
        <dbReference type="Pfam" id="PF20722"/>
    </source>
</evidence>
<reference evidence="3" key="2">
    <citation type="submission" date="2015-01" db="EMBL/GenBank/DDBJ databases">
        <title>Evolutionary Origins and Diversification of the Mycorrhizal Mutualists.</title>
        <authorList>
            <consortium name="DOE Joint Genome Institute"/>
            <consortium name="Mycorrhizal Genomics Consortium"/>
            <person name="Kohler A."/>
            <person name="Kuo A."/>
            <person name="Nagy L.G."/>
            <person name="Floudas D."/>
            <person name="Copeland A."/>
            <person name="Barry K.W."/>
            <person name="Cichocki N."/>
            <person name="Veneault-Fourrey C."/>
            <person name="LaButti K."/>
            <person name="Lindquist E.A."/>
            <person name="Lipzen A."/>
            <person name="Lundell T."/>
            <person name="Morin E."/>
            <person name="Murat C."/>
            <person name="Riley R."/>
            <person name="Ohm R."/>
            <person name="Sun H."/>
            <person name="Tunlid A."/>
            <person name="Henrissat B."/>
            <person name="Grigoriev I.V."/>
            <person name="Hibbett D.S."/>
            <person name="Martin F."/>
        </authorList>
    </citation>
    <scope>NUCLEOTIDE SEQUENCE [LARGE SCALE GENOMIC DNA]</scope>
    <source>
        <strain evidence="3">441</strain>
    </source>
</reference>
<feature type="domain" description="DUF6830" evidence="1">
    <location>
        <begin position="1"/>
        <end position="42"/>
    </location>
</feature>
<organism evidence="2 3">
    <name type="scientific">Pisolithus microcarpus 441</name>
    <dbReference type="NCBI Taxonomy" id="765257"/>
    <lineage>
        <taxon>Eukaryota</taxon>
        <taxon>Fungi</taxon>
        <taxon>Dikarya</taxon>
        <taxon>Basidiomycota</taxon>
        <taxon>Agaricomycotina</taxon>
        <taxon>Agaricomycetes</taxon>
        <taxon>Agaricomycetidae</taxon>
        <taxon>Boletales</taxon>
        <taxon>Sclerodermatineae</taxon>
        <taxon>Pisolithaceae</taxon>
        <taxon>Pisolithus</taxon>
    </lineage>
</organism>
<proteinExistence type="predicted"/>
<feature type="non-terminal residue" evidence="2">
    <location>
        <position position="1"/>
    </location>
</feature>
<keyword evidence="3" id="KW-1185">Reference proteome</keyword>
<dbReference type="HOGENOM" id="CLU_006344_9_0_1"/>
<dbReference type="AlphaFoldDB" id="A0A0C9YGU4"/>
<gene>
    <name evidence="2" type="ORF">PISMIDRAFT_77352</name>
</gene>
<accession>A0A0C9YGU4</accession>
<reference evidence="2 3" key="1">
    <citation type="submission" date="2014-04" db="EMBL/GenBank/DDBJ databases">
        <authorList>
            <consortium name="DOE Joint Genome Institute"/>
            <person name="Kuo A."/>
            <person name="Kohler A."/>
            <person name="Costa M.D."/>
            <person name="Nagy L.G."/>
            <person name="Floudas D."/>
            <person name="Copeland A."/>
            <person name="Barry K.W."/>
            <person name="Cichocki N."/>
            <person name="Veneault-Fourrey C."/>
            <person name="LaButti K."/>
            <person name="Lindquist E.A."/>
            <person name="Lipzen A."/>
            <person name="Lundell T."/>
            <person name="Morin E."/>
            <person name="Murat C."/>
            <person name="Sun H."/>
            <person name="Tunlid A."/>
            <person name="Henrissat B."/>
            <person name="Grigoriev I.V."/>
            <person name="Hibbett D.S."/>
            <person name="Martin F."/>
            <person name="Nordberg H.P."/>
            <person name="Cantor M.N."/>
            <person name="Hua S.X."/>
        </authorList>
    </citation>
    <scope>NUCLEOTIDE SEQUENCE [LARGE SCALE GENOMIC DNA]</scope>
    <source>
        <strain evidence="2 3">441</strain>
    </source>
</reference>
<dbReference type="Proteomes" id="UP000054018">
    <property type="component" value="Unassembled WGS sequence"/>
</dbReference>
<feature type="non-terminal residue" evidence="2">
    <location>
        <position position="147"/>
    </location>
</feature>
<dbReference type="Pfam" id="PF20722">
    <property type="entry name" value="DUF6830"/>
    <property type="match status" value="1"/>
</dbReference>
<dbReference type="OrthoDB" id="3232986at2759"/>
<evidence type="ECO:0000313" key="2">
    <source>
        <dbReference type="EMBL" id="KIK24165.1"/>
    </source>
</evidence>
<evidence type="ECO:0000313" key="3">
    <source>
        <dbReference type="Proteomes" id="UP000054018"/>
    </source>
</evidence>
<dbReference type="InterPro" id="IPR049233">
    <property type="entry name" value="DUF6830"/>
</dbReference>
<sequence length="147" mass="16405">QTLHAIPPSSVNPYGQYDSVIVSIHPQSEWPRSGLAGHSVSQLWIIFCLSHLDLFLAYVQHFNIVPQSSPTNVSPATGMHMLKQAVGVNGQHVGEVIPFTCICSPAHLVPNFGCMTHSHLLTLSSYKLSNDFWLNKYFSKEFYYTLS</sequence>
<name>A0A0C9YGU4_9AGAM</name>
<dbReference type="EMBL" id="KN833719">
    <property type="protein sequence ID" value="KIK24165.1"/>
    <property type="molecule type" value="Genomic_DNA"/>
</dbReference>
<protein>
    <submittedName>
        <fullName evidence="2">Unplaced genomic scaffold scaffold_35, whole genome shotgun sequence</fullName>
    </submittedName>
</protein>